<feature type="signal peptide" evidence="1">
    <location>
        <begin position="1"/>
        <end position="17"/>
    </location>
</feature>
<name>A0A8X7CM91_9ARAC</name>
<protein>
    <submittedName>
        <fullName evidence="2">Uncharacterized protein</fullName>
    </submittedName>
</protein>
<dbReference type="Proteomes" id="UP000886998">
    <property type="component" value="Unassembled WGS sequence"/>
</dbReference>
<organism evidence="2 3">
    <name type="scientific">Trichonephila inaurata madagascariensis</name>
    <dbReference type="NCBI Taxonomy" id="2747483"/>
    <lineage>
        <taxon>Eukaryota</taxon>
        <taxon>Metazoa</taxon>
        <taxon>Ecdysozoa</taxon>
        <taxon>Arthropoda</taxon>
        <taxon>Chelicerata</taxon>
        <taxon>Arachnida</taxon>
        <taxon>Araneae</taxon>
        <taxon>Araneomorphae</taxon>
        <taxon>Entelegynae</taxon>
        <taxon>Araneoidea</taxon>
        <taxon>Nephilidae</taxon>
        <taxon>Trichonephila</taxon>
        <taxon>Trichonephila inaurata</taxon>
    </lineage>
</organism>
<evidence type="ECO:0000313" key="3">
    <source>
        <dbReference type="Proteomes" id="UP000886998"/>
    </source>
</evidence>
<feature type="chain" id="PRO_5036457443" evidence="1">
    <location>
        <begin position="18"/>
        <end position="80"/>
    </location>
</feature>
<dbReference type="AlphaFoldDB" id="A0A8X7CM91"/>
<evidence type="ECO:0000256" key="1">
    <source>
        <dbReference type="SAM" id="SignalP"/>
    </source>
</evidence>
<evidence type="ECO:0000313" key="2">
    <source>
        <dbReference type="EMBL" id="GFY72891.1"/>
    </source>
</evidence>
<dbReference type="EMBL" id="BMAV01019727">
    <property type="protein sequence ID" value="GFY72891.1"/>
    <property type="molecule type" value="Genomic_DNA"/>
</dbReference>
<reference evidence="2" key="1">
    <citation type="submission" date="2020-08" db="EMBL/GenBank/DDBJ databases">
        <title>Multicomponent nature underlies the extraordinary mechanical properties of spider dragline silk.</title>
        <authorList>
            <person name="Kono N."/>
            <person name="Nakamura H."/>
            <person name="Mori M."/>
            <person name="Yoshida Y."/>
            <person name="Ohtoshi R."/>
            <person name="Malay A.D."/>
            <person name="Moran D.A.P."/>
            <person name="Tomita M."/>
            <person name="Numata K."/>
            <person name="Arakawa K."/>
        </authorList>
    </citation>
    <scope>NUCLEOTIDE SEQUENCE</scope>
</reference>
<keyword evidence="1" id="KW-0732">Signal</keyword>
<sequence>MMKIVILFLALVAVVHCSFDINPYYIYDDAGLGYGGYGLGLRDYGYPAYGHRDIIYDGYGYGRLGYGRYGFGGLGFGRYF</sequence>
<comment type="caution">
    <text evidence="2">The sequence shown here is derived from an EMBL/GenBank/DDBJ whole genome shotgun (WGS) entry which is preliminary data.</text>
</comment>
<proteinExistence type="predicted"/>
<keyword evidence="3" id="KW-1185">Reference proteome</keyword>
<accession>A0A8X7CM91</accession>
<gene>
    <name evidence="2" type="ORF">TNIN_407801</name>
</gene>